<sequence length="147" mass="16052">MTATRLHLVRHGEVANPGKVLYGRLPGFGLSDRGREMAARASEALAELGRPVSRILSSPLERAVESAEPIAQRFGLEIEKREGLIEAMSHLEGGQYSMDLSILGKPAAWRYLVNPLRPSWGSPSASWPTGSAPRWTRPGRRRPAATS</sequence>
<dbReference type="EMBL" id="AP027731">
    <property type="protein sequence ID" value="BDZ45909.1"/>
    <property type="molecule type" value="Genomic_DNA"/>
</dbReference>
<name>A0ABN6XLZ9_9MICO</name>
<dbReference type="Proteomes" id="UP001321498">
    <property type="component" value="Chromosome"/>
</dbReference>
<organism evidence="2 3">
    <name type="scientific">Naasia aerilata</name>
    <dbReference type="NCBI Taxonomy" id="1162966"/>
    <lineage>
        <taxon>Bacteria</taxon>
        <taxon>Bacillati</taxon>
        <taxon>Actinomycetota</taxon>
        <taxon>Actinomycetes</taxon>
        <taxon>Micrococcales</taxon>
        <taxon>Microbacteriaceae</taxon>
        <taxon>Naasia</taxon>
    </lineage>
</organism>
<dbReference type="SMART" id="SM00855">
    <property type="entry name" value="PGAM"/>
    <property type="match status" value="1"/>
</dbReference>
<feature type="compositionally biased region" description="Basic residues" evidence="1">
    <location>
        <begin position="137"/>
        <end position="147"/>
    </location>
</feature>
<evidence type="ECO:0000256" key="1">
    <source>
        <dbReference type="SAM" id="MobiDB-lite"/>
    </source>
</evidence>
<dbReference type="SUPFAM" id="SSF53254">
    <property type="entry name" value="Phosphoglycerate mutase-like"/>
    <property type="match status" value="1"/>
</dbReference>
<accession>A0ABN6XLZ9</accession>
<evidence type="ECO:0000313" key="2">
    <source>
        <dbReference type="EMBL" id="BDZ45909.1"/>
    </source>
</evidence>
<dbReference type="Gene3D" id="3.40.50.1240">
    <property type="entry name" value="Phosphoglycerate mutase-like"/>
    <property type="match status" value="1"/>
</dbReference>
<dbReference type="InterPro" id="IPR029033">
    <property type="entry name" value="His_PPase_superfam"/>
</dbReference>
<evidence type="ECO:0008006" key="4">
    <source>
        <dbReference type="Google" id="ProtNLM"/>
    </source>
</evidence>
<reference evidence="3" key="1">
    <citation type="journal article" date="2019" name="Int. J. Syst. Evol. Microbiol.">
        <title>The Global Catalogue of Microorganisms (GCM) 10K type strain sequencing project: providing services to taxonomists for standard genome sequencing and annotation.</title>
        <authorList>
            <consortium name="The Broad Institute Genomics Platform"/>
            <consortium name="The Broad Institute Genome Sequencing Center for Infectious Disease"/>
            <person name="Wu L."/>
            <person name="Ma J."/>
        </authorList>
    </citation>
    <scope>NUCLEOTIDE SEQUENCE [LARGE SCALE GENOMIC DNA]</scope>
    <source>
        <strain evidence="3">NBRC 108725</strain>
    </source>
</reference>
<gene>
    <name evidence="2" type="ORF">GCM10025866_18180</name>
</gene>
<proteinExistence type="predicted"/>
<dbReference type="InterPro" id="IPR013078">
    <property type="entry name" value="His_Pase_superF_clade-1"/>
</dbReference>
<evidence type="ECO:0000313" key="3">
    <source>
        <dbReference type="Proteomes" id="UP001321498"/>
    </source>
</evidence>
<protein>
    <recommendedName>
        <fullName evidence="4">Histidine phosphatase family protein</fullName>
    </recommendedName>
</protein>
<dbReference type="RefSeq" id="WP_350226747.1">
    <property type="nucleotide sequence ID" value="NZ_AP027731.1"/>
</dbReference>
<keyword evidence="3" id="KW-1185">Reference proteome</keyword>
<dbReference type="CDD" id="cd07067">
    <property type="entry name" value="HP_PGM_like"/>
    <property type="match status" value="1"/>
</dbReference>
<feature type="region of interest" description="Disordered" evidence="1">
    <location>
        <begin position="120"/>
        <end position="147"/>
    </location>
</feature>
<dbReference type="Pfam" id="PF00300">
    <property type="entry name" value="His_Phos_1"/>
    <property type="match status" value="1"/>
</dbReference>